<evidence type="ECO:0000256" key="6">
    <source>
        <dbReference type="ARBA" id="ARBA00023136"/>
    </source>
</evidence>
<name>A0ABZ0WHP2_9BURK</name>
<evidence type="ECO:0000313" key="10">
    <source>
        <dbReference type="Proteomes" id="UP001325479"/>
    </source>
</evidence>
<dbReference type="Pfam" id="PF00535">
    <property type="entry name" value="Glycos_transf_2"/>
    <property type="match status" value="1"/>
</dbReference>
<evidence type="ECO:0000256" key="4">
    <source>
        <dbReference type="ARBA" id="ARBA00022692"/>
    </source>
</evidence>
<dbReference type="SUPFAM" id="SSF53448">
    <property type="entry name" value="Nucleotide-diphospho-sugar transferases"/>
    <property type="match status" value="1"/>
</dbReference>
<keyword evidence="6 7" id="KW-0472">Membrane</keyword>
<evidence type="ECO:0000256" key="2">
    <source>
        <dbReference type="ARBA" id="ARBA00022676"/>
    </source>
</evidence>
<evidence type="ECO:0000256" key="3">
    <source>
        <dbReference type="ARBA" id="ARBA00022679"/>
    </source>
</evidence>
<reference evidence="9 10" key="1">
    <citation type="submission" date="2023-12" db="EMBL/GenBank/DDBJ databases">
        <title>Genome sequencing and assembly of bacterial species from a model synthetic community.</title>
        <authorList>
            <person name="Hogle S.L."/>
        </authorList>
    </citation>
    <scope>NUCLEOTIDE SEQUENCE [LARGE SCALE GENOMIC DNA]</scope>
    <source>
        <strain evidence="9 10">HAMBI 2494</strain>
    </source>
</reference>
<feature type="domain" description="Glycosyltransferase 2-like" evidence="8">
    <location>
        <begin position="5"/>
        <end position="165"/>
    </location>
</feature>
<sequence>MKHITVVTPCFNEEENVEAVYSETRRIFATIPEVTYDHLFIDNASTDTTVSKLRSIAAADPNVSVIVNARNFGHIRSPMYGLLQATGDAVILLVADLQDPPELMREFVKNWLAGAPIVIGVKPEAKESALFFALRRMYYRLVTRIANVKLIQNFTGFGLYDRKVIEILRQIDDPYPYFRGLVCEIGFDVIQLPYVQPRRKRGISKNNFYTLYDIAMLGITSHSKVPLRLATIAGFFLSGVSLCVSFIYLVLKLLYWNSFSMGSAPMLIGLFFFSSVQLFFIGLLGEYVGAILTYAQKRPLVVERERINSTADSPASLAK</sequence>
<keyword evidence="2 9" id="KW-0328">Glycosyltransferase</keyword>
<dbReference type="PANTHER" id="PTHR48090">
    <property type="entry name" value="UNDECAPRENYL-PHOSPHATE 4-DEOXY-4-FORMAMIDO-L-ARABINOSE TRANSFERASE-RELATED"/>
    <property type="match status" value="1"/>
</dbReference>
<dbReference type="CDD" id="cd04187">
    <property type="entry name" value="DPM1_like_bac"/>
    <property type="match status" value="1"/>
</dbReference>
<dbReference type="InterPro" id="IPR029044">
    <property type="entry name" value="Nucleotide-diphossugar_trans"/>
</dbReference>
<dbReference type="InterPro" id="IPR050256">
    <property type="entry name" value="Glycosyltransferase_2"/>
</dbReference>
<dbReference type="InterPro" id="IPR001173">
    <property type="entry name" value="Glyco_trans_2-like"/>
</dbReference>
<evidence type="ECO:0000256" key="5">
    <source>
        <dbReference type="ARBA" id="ARBA00022989"/>
    </source>
</evidence>
<keyword evidence="3 9" id="KW-0808">Transferase</keyword>
<dbReference type="Gene3D" id="3.90.550.10">
    <property type="entry name" value="Spore Coat Polysaccharide Biosynthesis Protein SpsA, Chain A"/>
    <property type="match status" value="1"/>
</dbReference>
<comment type="subcellular location">
    <subcellularLocation>
        <location evidence="1">Membrane</location>
        <topology evidence="1">Multi-pass membrane protein</topology>
    </subcellularLocation>
</comment>
<dbReference type="EC" id="2.4.-.-" evidence="9"/>
<keyword evidence="4 7" id="KW-0812">Transmembrane</keyword>
<dbReference type="RefSeq" id="WP_114809005.1">
    <property type="nucleotide sequence ID" value="NZ_CP139965.1"/>
</dbReference>
<dbReference type="Proteomes" id="UP001325479">
    <property type="component" value="Chromosome"/>
</dbReference>
<evidence type="ECO:0000259" key="8">
    <source>
        <dbReference type="Pfam" id="PF00535"/>
    </source>
</evidence>
<dbReference type="PANTHER" id="PTHR48090:SF1">
    <property type="entry name" value="PROPHAGE BACTOPRENOL GLUCOSYL TRANSFERASE HOMOLOG"/>
    <property type="match status" value="1"/>
</dbReference>
<feature type="transmembrane region" description="Helical" evidence="7">
    <location>
        <begin position="229"/>
        <end position="251"/>
    </location>
</feature>
<evidence type="ECO:0000313" key="9">
    <source>
        <dbReference type="EMBL" id="WQD76889.1"/>
    </source>
</evidence>
<accession>A0ABZ0WHP2</accession>
<evidence type="ECO:0000256" key="7">
    <source>
        <dbReference type="SAM" id="Phobius"/>
    </source>
</evidence>
<evidence type="ECO:0000256" key="1">
    <source>
        <dbReference type="ARBA" id="ARBA00004141"/>
    </source>
</evidence>
<protein>
    <submittedName>
        <fullName evidence="9">Glycosyltransferase family 2 protein</fullName>
        <ecNumber evidence="9">2.4.-.-</ecNumber>
    </submittedName>
</protein>
<proteinExistence type="predicted"/>
<dbReference type="GO" id="GO:0016757">
    <property type="term" value="F:glycosyltransferase activity"/>
    <property type="evidence" value="ECO:0007669"/>
    <property type="project" value="UniProtKB-KW"/>
</dbReference>
<keyword evidence="10" id="KW-1185">Reference proteome</keyword>
<keyword evidence="5 7" id="KW-1133">Transmembrane helix</keyword>
<gene>
    <name evidence="9" type="ORF">U0042_22845</name>
</gene>
<dbReference type="EMBL" id="CP139965">
    <property type="protein sequence ID" value="WQD76889.1"/>
    <property type="molecule type" value="Genomic_DNA"/>
</dbReference>
<feature type="transmembrane region" description="Helical" evidence="7">
    <location>
        <begin position="271"/>
        <end position="295"/>
    </location>
</feature>
<organism evidence="9 10">
    <name type="scientific">Paraburkholderia kururiensis</name>
    <dbReference type="NCBI Taxonomy" id="984307"/>
    <lineage>
        <taxon>Bacteria</taxon>
        <taxon>Pseudomonadati</taxon>
        <taxon>Pseudomonadota</taxon>
        <taxon>Betaproteobacteria</taxon>
        <taxon>Burkholderiales</taxon>
        <taxon>Burkholderiaceae</taxon>
        <taxon>Paraburkholderia</taxon>
    </lineage>
</organism>